<feature type="domain" description="Glutaredoxin" evidence="1">
    <location>
        <begin position="9"/>
        <end position="64"/>
    </location>
</feature>
<dbReference type="NCBIfam" id="TIGR02200">
    <property type="entry name" value="GlrX_actino"/>
    <property type="match status" value="1"/>
</dbReference>
<dbReference type="EMBL" id="BAAAVV010000001">
    <property type="protein sequence ID" value="GAA3153460.1"/>
    <property type="molecule type" value="Genomic_DNA"/>
</dbReference>
<sequence>MTSTPAVPVTMYTTSWCGYCVRLKRLMQHEGIEFAEVNIELDDQAADVVMNANKGNRTVPTLVFADGSALTNPSIDQVKAQLDLQTEA</sequence>
<keyword evidence="3" id="KW-1185">Reference proteome</keyword>
<organism evidence="2 3">
    <name type="scientific">Blastococcus jejuensis</name>
    <dbReference type="NCBI Taxonomy" id="351224"/>
    <lineage>
        <taxon>Bacteria</taxon>
        <taxon>Bacillati</taxon>
        <taxon>Actinomycetota</taxon>
        <taxon>Actinomycetes</taxon>
        <taxon>Geodermatophilales</taxon>
        <taxon>Geodermatophilaceae</taxon>
        <taxon>Blastococcus</taxon>
    </lineage>
</organism>
<dbReference type="InterPro" id="IPR036249">
    <property type="entry name" value="Thioredoxin-like_sf"/>
</dbReference>
<dbReference type="PROSITE" id="PS00194">
    <property type="entry name" value="THIOREDOXIN_1"/>
    <property type="match status" value="1"/>
</dbReference>
<dbReference type="InterPro" id="IPR051548">
    <property type="entry name" value="Grx-like_ET"/>
</dbReference>
<evidence type="ECO:0000259" key="1">
    <source>
        <dbReference type="Pfam" id="PF00462"/>
    </source>
</evidence>
<name>A0ABP6NMU1_9ACTN</name>
<evidence type="ECO:0000313" key="3">
    <source>
        <dbReference type="Proteomes" id="UP001499924"/>
    </source>
</evidence>
<dbReference type="RefSeq" id="WP_344686470.1">
    <property type="nucleotide sequence ID" value="NZ_BAAAVV010000001.1"/>
</dbReference>
<dbReference type="InterPro" id="IPR002109">
    <property type="entry name" value="Glutaredoxin"/>
</dbReference>
<gene>
    <name evidence="2" type="ORF">GCM10010531_00480</name>
</gene>
<dbReference type="SUPFAM" id="SSF52833">
    <property type="entry name" value="Thioredoxin-like"/>
    <property type="match status" value="1"/>
</dbReference>
<proteinExistence type="predicted"/>
<dbReference type="PANTHER" id="PTHR34386">
    <property type="entry name" value="GLUTAREDOXIN"/>
    <property type="match status" value="1"/>
</dbReference>
<protein>
    <submittedName>
        <fullName evidence="2">Mycoredoxin</fullName>
    </submittedName>
</protein>
<reference evidence="3" key="1">
    <citation type="journal article" date="2019" name="Int. J. Syst. Evol. Microbiol.">
        <title>The Global Catalogue of Microorganisms (GCM) 10K type strain sequencing project: providing services to taxonomists for standard genome sequencing and annotation.</title>
        <authorList>
            <consortium name="The Broad Institute Genomics Platform"/>
            <consortium name="The Broad Institute Genome Sequencing Center for Infectious Disease"/>
            <person name="Wu L."/>
            <person name="Ma J."/>
        </authorList>
    </citation>
    <scope>NUCLEOTIDE SEQUENCE [LARGE SCALE GENOMIC DNA]</scope>
    <source>
        <strain evidence="3">JCM 15614</strain>
    </source>
</reference>
<dbReference type="InterPro" id="IPR011915">
    <property type="entry name" value="GlrX_actino"/>
</dbReference>
<dbReference type="PANTHER" id="PTHR34386:SF1">
    <property type="entry name" value="GLUTAREDOXIN-LIKE PROTEIN NRDH"/>
    <property type="match status" value="1"/>
</dbReference>
<dbReference type="CDD" id="cd02976">
    <property type="entry name" value="NrdH"/>
    <property type="match status" value="1"/>
</dbReference>
<dbReference type="Gene3D" id="3.40.30.10">
    <property type="entry name" value="Glutaredoxin"/>
    <property type="match status" value="1"/>
</dbReference>
<dbReference type="Proteomes" id="UP001499924">
    <property type="component" value="Unassembled WGS sequence"/>
</dbReference>
<accession>A0ABP6NMU1</accession>
<dbReference type="InterPro" id="IPR017937">
    <property type="entry name" value="Thioredoxin_CS"/>
</dbReference>
<dbReference type="PROSITE" id="PS51354">
    <property type="entry name" value="GLUTAREDOXIN_2"/>
    <property type="match status" value="1"/>
</dbReference>
<dbReference type="Pfam" id="PF00462">
    <property type="entry name" value="Glutaredoxin"/>
    <property type="match status" value="1"/>
</dbReference>
<comment type="caution">
    <text evidence="2">The sequence shown here is derived from an EMBL/GenBank/DDBJ whole genome shotgun (WGS) entry which is preliminary data.</text>
</comment>
<evidence type="ECO:0000313" key="2">
    <source>
        <dbReference type="EMBL" id="GAA3153460.1"/>
    </source>
</evidence>